<reference evidence="1 2" key="1">
    <citation type="submission" date="2013-02" db="EMBL/GenBank/DDBJ databases">
        <title>The complete genome sequence of Corynebacterium vitaeruminis DSM 20294.</title>
        <authorList>
            <person name="Ruckert C."/>
            <person name="Albersmeier A."/>
            <person name="Kalinowski J."/>
        </authorList>
    </citation>
    <scope>NUCLEOTIDE SEQUENCE [LARGE SCALE GENOMIC DNA]</scope>
    <source>
        <strain evidence="2">ATCC 10234</strain>
    </source>
</reference>
<dbReference type="PANTHER" id="PTHR38479:SF2">
    <property type="entry name" value="WINGED HELIX DNA-BINDING DOMAIN-CONTAINING PROTEIN"/>
    <property type="match status" value="1"/>
</dbReference>
<dbReference type="eggNOG" id="COG3214">
    <property type="taxonomic scope" value="Bacteria"/>
</dbReference>
<keyword evidence="2" id="KW-1185">Reference proteome</keyword>
<dbReference type="PANTHER" id="PTHR38479">
    <property type="entry name" value="LMO0824 PROTEIN"/>
    <property type="match status" value="1"/>
</dbReference>
<evidence type="ECO:0000313" key="1">
    <source>
        <dbReference type="EMBL" id="AHI23709.1"/>
    </source>
</evidence>
<accession>W5Y476</accession>
<proteinExistence type="predicted"/>
<dbReference type="EMBL" id="CP004353">
    <property type="protein sequence ID" value="AHI23709.1"/>
    <property type="molecule type" value="Genomic_DNA"/>
</dbReference>
<dbReference type="InterPro" id="IPR009351">
    <property type="entry name" value="AlkZ-like"/>
</dbReference>
<name>W5Y476_9CORY</name>
<protein>
    <recommendedName>
        <fullName evidence="3">Winged helix DNA-binding domain-containing protein</fullName>
    </recommendedName>
</protein>
<dbReference type="HOGENOM" id="CLU_047003_0_0_11"/>
<organism evidence="1 2">
    <name type="scientific">Corynebacterium vitaeruminis DSM 20294</name>
    <dbReference type="NCBI Taxonomy" id="1224164"/>
    <lineage>
        <taxon>Bacteria</taxon>
        <taxon>Bacillati</taxon>
        <taxon>Actinomycetota</taxon>
        <taxon>Actinomycetes</taxon>
        <taxon>Mycobacteriales</taxon>
        <taxon>Corynebacteriaceae</taxon>
        <taxon>Corynebacterium</taxon>
    </lineage>
</organism>
<sequence>MDTPELLARRLIAHGLAGSAARPAFSSPLEAARGLLAVQGQTYPAGIRSLALRSSSSDEEVLAAVRAGRIVRSWPQRGTLHFLAAEDARWLARLLHPRVAPSQIARRGGLQLDDATAARAHEALVATLLAAGSGNPVPRKEIYAAFEEAGVDPAGGRGPHLLRFFGGQGDIVQGPKQGAQETFVLVDALGVEQAELEGEAALKELGARYASGHGPVAVADLAWWTMLTKAQARKALEGQWEVDGYYMAEWQEDVTPSELAAALELRLELPAFDEYLLGYADKSIIVDDELRKDVLTSNGLGWPWVMSGGVGVASLRKKDERGHKA</sequence>
<dbReference type="STRING" id="1224164.B843_11665"/>
<dbReference type="KEGG" id="cvt:B843_11665"/>
<evidence type="ECO:0008006" key="3">
    <source>
        <dbReference type="Google" id="ProtNLM"/>
    </source>
</evidence>
<gene>
    <name evidence="1" type="ORF">B843_11665</name>
</gene>
<dbReference type="Proteomes" id="UP000019222">
    <property type="component" value="Chromosome"/>
</dbReference>
<dbReference type="AlphaFoldDB" id="W5Y476"/>
<dbReference type="Pfam" id="PF06224">
    <property type="entry name" value="AlkZ-like"/>
    <property type="match status" value="1"/>
</dbReference>
<evidence type="ECO:0000313" key="2">
    <source>
        <dbReference type="Proteomes" id="UP000019222"/>
    </source>
</evidence>
<dbReference type="RefSeq" id="WP_025253696.1">
    <property type="nucleotide sequence ID" value="NZ_CP004353.1"/>
</dbReference>